<dbReference type="OrthoDB" id="9797655at2"/>
<dbReference type="PANTHER" id="PTHR39081">
    <property type="entry name" value="MUT7-C DOMAIN-CONTAINING PROTEIN"/>
    <property type="match status" value="1"/>
</dbReference>
<dbReference type="InParanoid" id="Q02CI7"/>
<dbReference type="InterPro" id="IPR002782">
    <property type="entry name" value="Mut7-C_RNAse_dom"/>
</dbReference>
<dbReference type="EMBL" id="CP000473">
    <property type="protein sequence ID" value="ABJ81229.1"/>
    <property type="molecule type" value="Genomic_DNA"/>
</dbReference>
<reference evidence="3" key="1">
    <citation type="submission" date="2006-10" db="EMBL/GenBank/DDBJ databases">
        <title>Complete sequence of Solibacter usitatus Ellin6076.</title>
        <authorList>
            <consortium name="US DOE Joint Genome Institute"/>
            <person name="Copeland A."/>
            <person name="Lucas S."/>
            <person name="Lapidus A."/>
            <person name="Barry K."/>
            <person name="Detter J.C."/>
            <person name="Glavina del Rio T."/>
            <person name="Hammon N."/>
            <person name="Israni S."/>
            <person name="Dalin E."/>
            <person name="Tice H."/>
            <person name="Pitluck S."/>
            <person name="Thompson L.S."/>
            <person name="Brettin T."/>
            <person name="Bruce D."/>
            <person name="Han C."/>
            <person name="Tapia R."/>
            <person name="Gilna P."/>
            <person name="Schmutz J."/>
            <person name="Larimer F."/>
            <person name="Land M."/>
            <person name="Hauser L."/>
            <person name="Kyrpides N."/>
            <person name="Mikhailova N."/>
            <person name="Janssen P.H."/>
            <person name="Kuske C.R."/>
            <person name="Richardson P."/>
        </authorList>
    </citation>
    <scope>NUCLEOTIDE SEQUENCE</scope>
    <source>
        <strain evidence="3">Ellin6076</strain>
    </source>
</reference>
<dbReference type="HOGENOM" id="CLU_074576_0_0_0"/>
<feature type="domain" description="Ubiquitin Mut7-C" evidence="2">
    <location>
        <begin position="5"/>
        <end position="57"/>
    </location>
</feature>
<accession>Q02CI7</accession>
<dbReference type="Pfam" id="PF01927">
    <property type="entry name" value="Mut7-C"/>
    <property type="match status" value="1"/>
</dbReference>
<proteinExistence type="predicted"/>
<evidence type="ECO:0008006" key="4">
    <source>
        <dbReference type="Google" id="ProtNLM"/>
    </source>
</evidence>
<evidence type="ECO:0000313" key="3">
    <source>
        <dbReference type="EMBL" id="ABJ81229.1"/>
    </source>
</evidence>
<dbReference type="eggNOG" id="COG1656">
    <property type="taxonomic scope" value="Bacteria"/>
</dbReference>
<dbReference type="InterPro" id="IPR027798">
    <property type="entry name" value="Ub_Mut7C"/>
</dbReference>
<sequence>MPDGRFYFEGDLSLFLLPSLRGREVKRTWSDTDTLMHVIESIGVPHTEVARIERDGSLIRVYPRTREILQDPRFVLDQHLGRLAAYLRMLGFDVLHTVPAPDQHLAAASSREDRVLLTRDVGLLKRKEVRRGYFVRATDPRAQLLEVLKRFGLVDAIAPFTRCFLCNTPLESVDKAVIARQLPERIADLHNHFMRCPSCGRVYWKGSHYDRMRELIEDIKKRALFD</sequence>
<dbReference type="AlphaFoldDB" id="Q02CI7"/>
<dbReference type="KEGG" id="sus:Acid_0216"/>
<gene>
    <name evidence="3" type="ordered locus">Acid_0216</name>
</gene>
<protein>
    <recommendedName>
        <fullName evidence="4">Twitching motility protein PilT</fullName>
    </recommendedName>
</protein>
<name>Q02CI7_SOLUE</name>
<feature type="domain" description="Mut7-C RNAse" evidence="1">
    <location>
        <begin position="72"/>
        <end position="215"/>
    </location>
</feature>
<dbReference type="PANTHER" id="PTHR39081:SF1">
    <property type="entry name" value="MUT7-C RNASE DOMAIN-CONTAINING PROTEIN"/>
    <property type="match status" value="1"/>
</dbReference>
<dbReference type="STRING" id="234267.Acid_0216"/>
<evidence type="ECO:0000259" key="2">
    <source>
        <dbReference type="Pfam" id="PF14451"/>
    </source>
</evidence>
<organism evidence="3">
    <name type="scientific">Solibacter usitatus (strain Ellin6076)</name>
    <dbReference type="NCBI Taxonomy" id="234267"/>
    <lineage>
        <taxon>Bacteria</taxon>
        <taxon>Pseudomonadati</taxon>
        <taxon>Acidobacteriota</taxon>
        <taxon>Terriglobia</taxon>
        <taxon>Bryobacterales</taxon>
        <taxon>Solibacteraceae</taxon>
        <taxon>Candidatus Solibacter</taxon>
    </lineage>
</organism>
<evidence type="ECO:0000259" key="1">
    <source>
        <dbReference type="Pfam" id="PF01927"/>
    </source>
</evidence>
<dbReference type="Pfam" id="PF14451">
    <property type="entry name" value="Ub-Mut7C"/>
    <property type="match status" value="1"/>
</dbReference>